<dbReference type="AlphaFoldDB" id="A0A336MQS9"/>
<dbReference type="OMA" id="HGFANKW"/>
<protein>
    <submittedName>
        <fullName evidence="1">CSON005000 protein</fullName>
    </submittedName>
</protein>
<organism evidence="1">
    <name type="scientific">Culicoides sonorensis</name>
    <name type="common">Biting midge</name>
    <dbReference type="NCBI Taxonomy" id="179676"/>
    <lineage>
        <taxon>Eukaryota</taxon>
        <taxon>Metazoa</taxon>
        <taxon>Ecdysozoa</taxon>
        <taxon>Arthropoda</taxon>
        <taxon>Hexapoda</taxon>
        <taxon>Insecta</taxon>
        <taxon>Pterygota</taxon>
        <taxon>Neoptera</taxon>
        <taxon>Endopterygota</taxon>
        <taxon>Diptera</taxon>
        <taxon>Nematocera</taxon>
        <taxon>Chironomoidea</taxon>
        <taxon>Ceratopogonidae</taxon>
        <taxon>Ceratopogoninae</taxon>
        <taxon>Culicoides</taxon>
        <taxon>Monoculicoides</taxon>
    </lineage>
</organism>
<dbReference type="InterPro" id="IPR053720">
    <property type="entry name" value="Psm_Assembly_Chaperone"/>
</dbReference>
<name>A0A336MQS9_CULSO</name>
<dbReference type="InterPro" id="IPR018788">
    <property type="entry name" value="Proteasome_assmbl_chp_3"/>
</dbReference>
<dbReference type="Pfam" id="PF10178">
    <property type="entry name" value="PAC3"/>
    <property type="match status" value="1"/>
</dbReference>
<dbReference type="Gene3D" id="3.30.230.90">
    <property type="match status" value="1"/>
</dbReference>
<dbReference type="VEuPathDB" id="VectorBase:CSON005000"/>
<dbReference type="EMBL" id="UFQT01002028">
    <property type="protein sequence ID" value="SSX32440.1"/>
    <property type="molecule type" value="Genomic_DNA"/>
</dbReference>
<reference evidence="1" key="1">
    <citation type="submission" date="2018-07" db="EMBL/GenBank/DDBJ databases">
        <authorList>
            <person name="Quirk P.G."/>
            <person name="Krulwich T.A."/>
        </authorList>
    </citation>
    <scope>NUCLEOTIDE SEQUENCE</scope>
</reference>
<evidence type="ECO:0000313" key="1">
    <source>
        <dbReference type="EMBL" id="SSX32440.1"/>
    </source>
</evidence>
<gene>
    <name evidence="1" type="primary">CSON005000</name>
</gene>
<dbReference type="GO" id="GO:0043248">
    <property type="term" value="P:proteasome assembly"/>
    <property type="evidence" value="ECO:0007669"/>
    <property type="project" value="InterPro"/>
</dbReference>
<sequence length="121" mass="13634">MPSGTQGFDYINEVTIGGHKTDIVCHKFKNQTLLIVTQYGKMANVLSVENQVFNGAMTNKQKVYEIKPKLGNVSDETQGAIRYLMNYLQCNNLIISLALKVINKDILIELRDELGKIQCLK</sequence>
<accession>A0A336MQS9</accession>
<proteinExistence type="predicted"/>